<feature type="compositionally biased region" description="Basic and acidic residues" evidence="1">
    <location>
        <begin position="171"/>
        <end position="180"/>
    </location>
</feature>
<dbReference type="InterPro" id="IPR036020">
    <property type="entry name" value="WW_dom_sf"/>
</dbReference>
<evidence type="ECO:0000259" key="2">
    <source>
        <dbReference type="PROSITE" id="PS50020"/>
    </source>
</evidence>
<reference evidence="3" key="2">
    <citation type="submission" date="2014-06" db="EMBL/GenBank/DDBJ databases">
        <title>The complete genome of Blastobotrys (Arxula) adeninivorans LS3 - a yeast of biotechnological interest.</title>
        <authorList>
            <person name="Kunze G."/>
            <person name="Gaillardin C."/>
            <person name="Czernicka M."/>
            <person name="Durrens P."/>
            <person name="Martin T."/>
            <person name="Boer E."/>
            <person name="Gabaldon T."/>
            <person name="Cruz J."/>
            <person name="Talla E."/>
            <person name="Marck C."/>
            <person name="Goffeau A."/>
            <person name="Barbe V."/>
            <person name="Baret P."/>
            <person name="Baronian K."/>
            <person name="Beier S."/>
            <person name="Bleykasten C."/>
            <person name="Bode R."/>
            <person name="Casaregola S."/>
            <person name="Despons L."/>
            <person name="Fairhead C."/>
            <person name="Giersberg M."/>
            <person name="Gierski P."/>
            <person name="Hahnel U."/>
            <person name="Hartmann A."/>
            <person name="Jankowska D."/>
            <person name="Jubin C."/>
            <person name="Jung P."/>
            <person name="Lafontaine I."/>
            <person name="Leh-Louis V."/>
            <person name="Lemaire M."/>
            <person name="Marcet-Houben M."/>
            <person name="Mascher M."/>
            <person name="Morel G."/>
            <person name="Richard G.-F."/>
            <person name="Riechen J."/>
            <person name="Sacerdot C."/>
            <person name="Sarkar A."/>
            <person name="Savel G."/>
            <person name="Schacherer J."/>
            <person name="Sherman D."/>
            <person name="Straub M.-L."/>
            <person name="Stein N."/>
            <person name="Thierry A."/>
            <person name="Trautwein-Schult A."/>
            <person name="Westhof E."/>
            <person name="Worch S."/>
            <person name="Dujon B."/>
            <person name="Souciet J.-L."/>
            <person name="Wincker P."/>
            <person name="Scholz U."/>
            <person name="Neuveglise N."/>
        </authorList>
    </citation>
    <scope>NUCLEOTIDE SEQUENCE</scope>
    <source>
        <strain evidence="3">LS3</strain>
    </source>
</reference>
<dbReference type="PROSITE" id="PS01159">
    <property type="entry name" value="WW_DOMAIN_1"/>
    <property type="match status" value="1"/>
</dbReference>
<organism evidence="3">
    <name type="scientific">Blastobotrys adeninivorans</name>
    <name type="common">Yeast</name>
    <name type="synonym">Arxula adeninivorans</name>
    <dbReference type="NCBI Taxonomy" id="409370"/>
    <lineage>
        <taxon>Eukaryota</taxon>
        <taxon>Fungi</taxon>
        <taxon>Dikarya</taxon>
        <taxon>Ascomycota</taxon>
        <taxon>Saccharomycotina</taxon>
        <taxon>Dipodascomycetes</taxon>
        <taxon>Dipodascales</taxon>
        <taxon>Trichomonascaceae</taxon>
        <taxon>Blastobotrys</taxon>
    </lineage>
</organism>
<dbReference type="EMBL" id="HG937693">
    <property type="protein sequence ID" value="CDP34554.1"/>
    <property type="molecule type" value="Genomic_DNA"/>
</dbReference>
<dbReference type="CDD" id="cd00201">
    <property type="entry name" value="WW"/>
    <property type="match status" value="1"/>
</dbReference>
<reference evidence="3" key="1">
    <citation type="submission" date="2014-02" db="EMBL/GenBank/DDBJ databases">
        <authorList>
            <person name="Genoscope - CEA"/>
        </authorList>
    </citation>
    <scope>NUCLEOTIDE SEQUENCE</scope>
    <source>
        <strain evidence="3">LS3</strain>
    </source>
</reference>
<feature type="compositionally biased region" description="Basic and acidic residues" evidence="1">
    <location>
        <begin position="28"/>
        <end position="38"/>
    </location>
</feature>
<dbReference type="AlphaFoldDB" id="A0A060T1A6"/>
<feature type="domain" description="WW" evidence="2">
    <location>
        <begin position="1"/>
        <end position="33"/>
    </location>
</feature>
<protein>
    <submittedName>
        <fullName evidence="3">ARAD1C15136p</fullName>
    </submittedName>
</protein>
<dbReference type="Pfam" id="PF00397">
    <property type="entry name" value="WW"/>
    <property type="match status" value="1"/>
</dbReference>
<feature type="compositionally biased region" description="Basic and acidic residues" evidence="1">
    <location>
        <begin position="65"/>
        <end position="76"/>
    </location>
</feature>
<feature type="region of interest" description="Disordered" evidence="1">
    <location>
        <begin position="28"/>
        <end position="76"/>
    </location>
</feature>
<dbReference type="SUPFAM" id="SSF51045">
    <property type="entry name" value="WW domain"/>
    <property type="match status" value="1"/>
</dbReference>
<dbReference type="Gene3D" id="2.20.70.10">
    <property type="match status" value="1"/>
</dbReference>
<name>A0A060T1A6_BLAAD</name>
<evidence type="ECO:0000313" key="3">
    <source>
        <dbReference type="EMBL" id="CDP34554.1"/>
    </source>
</evidence>
<accession>A0A060T1A6</accession>
<dbReference type="PROSITE" id="PS50020">
    <property type="entry name" value="WW_DOMAIN_2"/>
    <property type="match status" value="1"/>
</dbReference>
<sequence>MDDGWEAIWEPKVGKYYFYNKVTKETTWKNPRVPEKVPEGTVESDEIGTDEKEEKGGDYEGNDANGDKDEKTKDSMSTYEKYKYYKELRERQLQEELEQPSASSVTAEVQSKHFQGFETPIPEEEKLNDPYDPSHVVNARLKGRSLKSIRQNVKLSKKQIEQFKKRKQERKIKQVKDFMK</sequence>
<dbReference type="InterPro" id="IPR001202">
    <property type="entry name" value="WW_dom"/>
</dbReference>
<feature type="compositionally biased region" description="Basic and acidic residues" evidence="1">
    <location>
        <begin position="49"/>
        <end position="58"/>
    </location>
</feature>
<gene>
    <name evidence="3" type="ORF">GNLVRS02_ARAD1C15136g</name>
</gene>
<proteinExistence type="predicted"/>
<feature type="region of interest" description="Disordered" evidence="1">
    <location>
        <begin position="160"/>
        <end position="180"/>
    </location>
</feature>
<dbReference type="SMART" id="SM00456">
    <property type="entry name" value="WW"/>
    <property type="match status" value="1"/>
</dbReference>
<evidence type="ECO:0000256" key="1">
    <source>
        <dbReference type="SAM" id="MobiDB-lite"/>
    </source>
</evidence>